<accession>A0ABR2WNH8</accession>
<evidence type="ECO:0000259" key="3">
    <source>
        <dbReference type="PROSITE" id="PS50157"/>
    </source>
</evidence>
<protein>
    <recommendedName>
        <fullName evidence="3">C2H2-type domain-containing protein</fullName>
    </recommendedName>
</protein>
<reference evidence="4 5" key="1">
    <citation type="submission" date="2023-04" db="EMBL/GenBank/DDBJ databases">
        <title>Genome of Basidiobolus ranarum AG-B5.</title>
        <authorList>
            <person name="Stajich J.E."/>
            <person name="Carter-House D."/>
            <person name="Gryganskyi A."/>
        </authorList>
    </citation>
    <scope>NUCLEOTIDE SEQUENCE [LARGE SCALE GENOMIC DNA]</scope>
    <source>
        <strain evidence="4 5">AG-B5</strain>
    </source>
</reference>
<dbReference type="Pfam" id="PF00096">
    <property type="entry name" value="zf-C2H2"/>
    <property type="match status" value="1"/>
</dbReference>
<dbReference type="SUPFAM" id="SSF57667">
    <property type="entry name" value="beta-beta-alpha zinc fingers"/>
    <property type="match status" value="1"/>
</dbReference>
<comment type="caution">
    <text evidence="4">The sequence shown here is derived from an EMBL/GenBank/DDBJ whole genome shotgun (WGS) entry which is preliminary data.</text>
</comment>
<dbReference type="Gene3D" id="3.30.160.60">
    <property type="entry name" value="Classic Zinc Finger"/>
    <property type="match status" value="1"/>
</dbReference>
<dbReference type="Proteomes" id="UP001479436">
    <property type="component" value="Unassembled WGS sequence"/>
</dbReference>
<evidence type="ECO:0000313" key="4">
    <source>
        <dbReference type="EMBL" id="KAK9763041.1"/>
    </source>
</evidence>
<dbReference type="PROSITE" id="PS50157">
    <property type="entry name" value="ZINC_FINGER_C2H2_2"/>
    <property type="match status" value="1"/>
</dbReference>
<sequence>MEHGPFRCTECHKEFATKSNLRRHIENPNIHNKPYERIRNRQHWNDLGRKAPSRRELSERMRKWRAENAEKNKDNDTRCRVYQLAKVKFGPDSSSQKQAWIQEEIDKRVNKRKLRGKQMNSSQYSDSEPSPSPTPSENALNLALTPLPSNKSSGIRLPAISELLHPMTHTSEMQVRLRPISSGTSSYHSSPHQPLASVALSRKFDSSEREYGHSLRQKLELLHNSSIPKNDASSRYFHLHTSNRFCLDVLGHAKLPV</sequence>
<dbReference type="SMART" id="SM00355">
    <property type="entry name" value="ZnF_C2H2"/>
    <property type="match status" value="1"/>
</dbReference>
<keyword evidence="5" id="KW-1185">Reference proteome</keyword>
<feature type="domain" description="C2H2-type" evidence="3">
    <location>
        <begin position="6"/>
        <end position="36"/>
    </location>
</feature>
<name>A0ABR2WNH8_9FUNG</name>
<keyword evidence="1" id="KW-0479">Metal-binding</keyword>
<evidence type="ECO:0000256" key="1">
    <source>
        <dbReference type="PROSITE-ProRule" id="PRU00042"/>
    </source>
</evidence>
<dbReference type="Pfam" id="PF11223">
    <property type="entry name" value="DUF3020"/>
    <property type="match status" value="1"/>
</dbReference>
<organism evidence="4 5">
    <name type="scientific">Basidiobolus ranarum</name>
    <dbReference type="NCBI Taxonomy" id="34480"/>
    <lineage>
        <taxon>Eukaryota</taxon>
        <taxon>Fungi</taxon>
        <taxon>Fungi incertae sedis</taxon>
        <taxon>Zoopagomycota</taxon>
        <taxon>Entomophthoromycotina</taxon>
        <taxon>Basidiobolomycetes</taxon>
        <taxon>Basidiobolales</taxon>
        <taxon>Basidiobolaceae</taxon>
        <taxon>Basidiobolus</taxon>
    </lineage>
</organism>
<dbReference type="InterPro" id="IPR021386">
    <property type="entry name" value="SPP41_DUF3020"/>
</dbReference>
<proteinExistence type="predicted"/>
<keyword evidence="1" id="KW-0863">Zinc-finger</keyword>
<evidence type="ECO:0000256" key="2">
    <source>
        <dbReference type="SAM" id="MobiDB-lite"/>
    </source>
</evidence>
<evidence type="ECO:0000313" key="5">
    <source>
        <dbReference type="Proteomes" id="UP001479436"/>
    </source>
</evidence>
<keyword evidence="1" id="KW-0862">Zinc</keyword>
<dbReference type="InterPro" id="IPR013087">
    <property type="entry name" value="Znf_C2H2_type"/>
</dbReference>
<feature type="region of interest" description="Disordered" evidence="2">
    <location>
        <begin position="111"/>
        <end position="147"/>
    </location>
</feature>
<dbReference type="InterPro" id="IPR036236">
    <property type="entry name" value="Znf_C2H2_sf"/>
</dbReference>
<gene>
    <name evidence="4" type="ORF">K7432_010646</name>
</gene>
<dbReference type="EMBL" id="JASJQH010000749">
    <property type="protein sequence ID" value="KAK9763041.1"/>
    <property type="molecule type" value="Genomic_DNA"/>
</dbReference>